<keyword evidence="4" id="KW-1015">Disulfide bond</keyword>
<gene>
    <name evidence="7" type="ORF">BSL78_23319</name>
</gene>
<evidence type="ECO:0000313" key="8">
    <source>
        <dbReference type="Proteomes" id="UP000230750"/>
    </source>
</evidence>
<keyword evidence="2" id="KW-0732">Signal</keyword>
<dbReference type="OrthoDB" id="339125at2759"/>
<dbReference type="PROSITE" id="PS00010">
    <property type="entry name" value="ASX_HYDROXYL"/>
    <property type="match status" value="4"/>
</dbReference>
<dbReference type="STRING" id="307972.A0A2G8JVR2"/>
<dbReference type="InterPro" id="IPR018097">
    <property type="entry name" value="EGF_Ca-bd_CS"/>
</dbReference>
<dbReference type="Pfam" id="PF07645">
    <property type="entry name" value="EGF_CA"/>
    <property type="match status" value="2"/>
</dbReference>
<evidence type="ECO:0000256" key="1">
    <source>
        <dbReference type="ARBA" id="ARBA00022536"/>
    </source>
</evidence>
<reference evidence="7 8" key="1">
    <citation type="journal article" date="2017" name="PLoS Biol.">
        <title>The sea cucumber genome provides insights into morphological evolution and visceral regeneration.</title>
        <authorList>
            <person name="Zhang X."/>
            <person name="Sun L."/>
            <person name="Yuan J."/>
            <person name="Sun Y."/>
            <person name="Gao Y."/>
            <person name="Zhang L."/>
            <person name="Li S."/>
            <person name="Dai H."/>
            <person name="Hamel J.F."/>
            <person name="Liu C."/>
            <person name="Yu Y."/>
            <person name="Liu S."/>
            <person name="Lin W."/>
            <person name="Guo K."/>
            <person name="Jin S."/>
            <person name="Xu P."/>
            <person name="Storey K.B."/>
            <person name="Huan P."/>
            <person name="Zhang T."/>
            <person name="Zhou Y."/>
            <person name="Zhang J."/>
            <person name="Lin C."/>
            <person name="Li X."/>
            <person name="Xing L."/>
            <person name="Huo D."/>
            <person name="Sun M."/>
            <person name="Wang L."/>
            <person name="Mercier A."/>
            <person name="Li F."/>
            <person name="Yang H."/>
            <person name="Xiang J."/>
        </authorList>
    </citation>
    <scope>NUCLEOTIDE SEQUENCE [LARGE SCALE GENOMIC DNA]</scope>
    <source>
        <strain evidence="7">Shaxun</strain>
        <tissue evidence="7">Muscle</tissue>
    </source>
</reference>
<dbReference type="InterPro" id="IPR000742">
    <property type="entry name" value="EGF"/>
</dbReference>
<dbReference type="InterPro" id="IPR024731">
    <property type="entry name" value="NELL2-like_EGF"/>
</dbReference>
<dbReference type="SMART" id="SM00179">
    <property type="entry name" value="EGF_CA"/>
    <property type="match status" value="5"/>
</dbReference>
<dbReference type="InterPro" id="IPR001881">
    <property type="entry name" value="EGF-like_Ca-bd_dom"/>
</dbReference>
<dbReference type="PROSITE" id="PS01186">
    <property type="entry name" value="EGF_2"/>
    <property type="match status" value="3"/>
</dbReference>
<keyword evidence="8" id="KW-1185">Reference proteome</keyword>
<dbReference type="PANTHER" id="PTHR24039:SF58">
    <property type="entry name" value="EGF-LIKE DOMAIN-CONTAINING PROTEIN"/>
    <property type="match status" value="1"/>
</dbReference>
<accession>A0A2G8JVR2</accession>
<dbReference type="SUPFAM" id="SSF57184">
    <property type="entry name" value="Growth factor receptor domain"/>
    <property type="match status" value="2"/>
</dbReference>
<feature type="domain" description="EGF-like" evidence="6">
    <location>
        <begin position="149"/>
        <end position="186"/>
    </location>
</feature>
<protein>
    <recommendedName>
        <fullName evidence="6">EGF-like domain-containing protein</fullName>
    </recommendedName>
</protein>
<evidence type="ECO:0000313" key="7">
    <source>
        <dbReference type="EMBL" id="PIK39828.1"/>
    </source>
</evidence>
<evidence type="ECO:0000256" key="4">
    <source>
        <dbReference type="ARBA" id="ARBA00023157"/>
    </source>
</evidence>
<comment type="caution">
    <text evidence="7">The sequence shown here is derived from an EMBL/GenBank/DDBJ whole genome shotgun (WGS) entry which is preliminary data.</text>
</comment>
<dbReference type="FunFam" id="2.10.25.10:FF:000240">
    <property type="entry name" value="Vitamin K-dependent protein S"/>
    <property type="match status" value="1"/>
</dbReference>
<feature type="domain" description="EGF-like" evidence="6">
    <location>
        <begin position="65"/>
        <end position="105"/>
    </location>
</feature>
<evidence type="ECO:0000256" key="2">
    <source>
        <dbReference type="ARBA" id="ARBA00022729"/>
    </source>
</evidence>
<keyword evidence="3" id="KW-0677">Repeat</keyword>
<dbReference type="FunFam" id="2.10.25.10:FF:000038">
    <property type="entry name" value="Fibrillin 2"/>
    <property type="match status" value="2"/>
</dbReference>
<dbReference type="PROSITE" id="PS01187">
    <property type="entry name" value="EGF_CA"/>
    <property type="match status" value="1"/>
</dbReference>
<name>A0A2G8JVR2_STIJA</name>
<proteinExistence type="predicted"/>
<keyword evidence="1 5" id="KW-0245">EGF-like domain</keyword>
<dbReference type="PANTHER" id="PTHR24039">
    <property type="entry name" value="FIBRILLIN-RELATED"/>
    <property type="match status" value="1"/>
</dbReference>
<dbReference type="EMBL" id="MRZV01001195">
    <property type="protein sequence ID" value="PIK39828.1"/>
    <property type="molecule type" value="Genomic_DNA"/>
</dbReference>
<comment type="caution">
    <text evidence="5">Lacks conserved residue(s) required for the propagation of feature annotation.</text>
</comment>
<dbReference type="Proteomes" id="UP000230750">
    <property type="component" value="Unassembled WGS sequence"/>
</dbReference>
<dbReference type="GO" id="GO:0005509">
    <property type="term" value="F:calcium ion binding"/>
    <property type="evidence" value="ECO:0007669"/>
    <property type="project" value="InterPro"/>
</dbReference>
<dbReference type="Pfam" id="PF12947">
    <property type="entry name" value="EGF_3"/>
    <property type="match status" value="2"/>
</dbReference>
<dbReference type="Gene3D" id="2.10.25.10">
    <property type="entry name" value="Laminin"/>
    <property type="match status" value="5"/>
</dbReference>
<dbReference type="InterPro" id="IPR000152">
    <property type="entry name" value="EGF-type_Asp/Asn_hydroxyl_site"/>
</dbReference>
<evidence type="ECO:0000256" key="5">
    <source>
        <dbReference type="PROSITE-ProRule" id="PRU00076"/>
    </source>
</evidence>
<dbReference type="AlphaFoldDB" id="A0A2G8JVR2"/>
<feature type="domain" description="EGF-like" evidence="6">
    <location>
        <begin position="106"/>
        <end position="148"/>
    </location>
</feature>
<dbReference type="Pfam" id="PF14670">
    <property type="entry name" value="FXa_inhibition"/>
    <property type="match status" value="1"/>
</dbReference>
<dbReference type="PROSITE" id="PS50026">
    <property type="entry name" value="EGF_3"/>
    <property type="match status" value="3"/>
</dbReference>
<dbReference type="CDD" id="cd00054">
    <property type="entry name" value="EGF_CA"/>
    <property type="match status" value="2"/>
</dbReference>
<evidence type="ECO:0000259" key="6">
    <source>
        <dbReference type="PROSITE" id="PS50026"/>
    </source>
</evidence>
<dbReference type="InterPro" id="IPR049883">
    <property type="entry name" value="NOTCH1_EGF-like"/>
</dbReference>
<evidence type="ECO:0000256" key="3">
    <source>
        <dbReference type="ARBA" id="ARBA00022737"/>
    </source>
</evidence>
<dbReference type="InterPro" id="IPR009030">
    <property type="entry name" value="Growth_fac_rcpt_cys_sf"/>
</dbReference>
<sequence>MLQFPTFHSRITITSIIDHSTVDADECAAKPGPCEQICDNILGGYECSCRKGYSLSLDDRTTCLDEDECELNTHNCDENAFCTNTEGSFQCNCTDGYYGDGFNCTDVNECEEDTHDCDTHATCHDNNGGYSCTCNPGWTGSGEMHTCSVSYCENSPCHTFADCIDGDESYVCVCQDGFVGNGYECTFVDACEAGLHDCDMAEYVCVRNQSSYYCQCLEGYEEVNGTCKGQSYPVIRYQLLIEMSMNATKTFVIPMLLALTLKQATCANATGIFRRWILL</sequence>
<organism evidence="7 8">
    <name type="scientific">Stichopus japonicus</name>
    <name type="common">Sea cucumber</name>
    <dbReference type="NCBI Taxonomy" id="307972"/>
    <lineage>
        <taxon>Eukaryota</taxon>
        <taxon>Metazoa</taxon>
        <taxon>Echinodermata</taxon>
        <taxon>Eleutherozoa</taxon>
        <taxon>Echinozoa</taxon>
        <taxon>Holothuroidea</taxon>
        <taxon>Aspidochirotacea</taxon>
        <taxon>Aspidochirotida</taxon>
        <taxon>Stichopodidae</taxon>
        <taxon>Apostichopus</taxon>
    </lineage>
</organism>
<dbReference type="SMART" id="SM00181">
    <property type="entry name" value="EGF"/>
    <property type="match status" value="5"/>
</dbReference>